<evidence type="ECO:0000256" key="1">
    <source>
        <dbReference type="SAM" id="MobiDB-lite"/>
    </source>
</evidence>
<keyword evidence="2" id="KW-0472">Membrane</keyword>
<protein>
    <recommendedName>
        <fullName evidence="5">Transmembrane protein</fullName>
    </recommendedName>
</protein>
<feature type="transmembrane region" description="Helical" evidence="2">
    <location>
        <begin position="30"/>
        <end position="52"/>
    </location>
</feature>
<dbReference type="Proteomes" id="UP000757232">
    <property type="component" value="Unassembled WGS sequence"/>
</dbReference>
<evidence type="ECO:0000313" key="3">
    <source>
        <dbReference type="EMBL" id="OCB84072.1"/>
    </source>
</evidence>
<sequence>MANPSSSHQDRERERERVIRERSHHHHRTISSTTLLLILSLVLAVLAVMLSLPATRGGAGSSTLDALRGGGDPTTNGAGIWGSFFNPRRSEALVSREHAVAKRESEVAQREAELLAGALVTCSPYATITEVIETMAPVQTIYKEVVHHTENAVAVSPPVPTFVETNTSELTKRIEDLIQRETKVAEREKDMSRREEIVNRREHDAQRRETWIMEQLIALGNDPQVIEEEYVIDQPTGGKRKVKIIPPSSPSSDKTVPRTDKRSAPITPPSTPSFAPPAPASTRPAEFPLPVSFSTPNEHPTIPTTVTEIIYENVPSVPEEDMDEEETVTVRRTVRPLFRPW</sequence>
<comment type="caution">
    <text evidence="3">The sequence shown here is derived from an EMBL/GenBank/DDBJ whole genome shotgun (WGS) entry which is preliminary data.</text>
</comment>
<evidence type="ECO:0000313" key="4">
    <source>
        <dbReference type="Proteomes" id="UP000757232"/>
    </source>
</evidence>
<dbReference type="OrthoDB" id="3360125at2759"/>
<proteinExistence type="predicted"/>
<accession>A0A9Q5HQD9</accession>
<gene>
    <name evidence="3" type="ORF">A7U60_g8743</name>
</gene>
<feature type="region of interest" description="Disordered" evidence="1">
    <location>
        <begin position="1"/>
        <end position="25"/>
    </location>
</feature>
<name>A0A9Q5HQD9_SANBA</name>
<feature type="compositionally biased region" description="Pro residues" evidence="1">
    <location>
        <begin position="266"/>
        <end position="279"/>
    </location>
</feature>
<keyword evidence="2" id="KW-1133">Transmembrane helix</keyword>
<dbReference type="EMBL" id="LNZH02000216">
    <property type="protein sequence ID" value="OCB84072.1"/>
    <property type="molecule type" value="Genomic_DNA"/>
</dbReference>
<organism evidence="3 4">
    <name type="scientific">Sanghuangporus baumii</name>
    <name type="common">Phellinus baumii</name>
    <dbReference type="NCBI Taxonomy" id="108892"/>
    <lineage>
        <taxon>Eukaryota</taxon>
        <taxon>Fungi</taxon>
        <taxon>Dikarya</taxon>
        <taxon>Basidiomycota</taxon>
        <taxon>Agaricomycotina</taxon>
        <taxon>Agaricomycetes</taxon>
        <taxon>Hymenochaetales</taxon>
        <taxon>Hymenochaetaceae</taxon>
        <taxon>Sanghuangporus</taxon>
    </lineage>
</organism>
<evidence type="ECO:0000256" key="2">
    <source>
        <dbReference type="SAM" id="Phobius"/>
    </source>
</evidence>
<keyword evidence="4" id="KW-1185">Reference proteome</keyword>
<evidence type="ECO:0008006" key="5">
    <source>
        <dbReference type="Google" id="ProtNLM"/>
    </source>
</evidence>
<feature type="region of interest" description="Disordered" evidence="1">
    <location>
        <begin position="236"/>
        <end position="288"/>
    </location>
</feature>
<keyword evidence="2" id="KW-0812">Transmembrane</keyword>
<reference evidence="3" key="1">
    <citation type="submission" date="2016-06" db="EMBL/GenBank/DDBJ databases">
        <title>Draft Genome sequence of the fungus Inonotus baumii.</title>
        <authorList>
            <person name="Zhu H."/>
            <person name="Lin W."/>
        </authorList>
    </citation>
    <scope>NUCLEOTIDE SEQUENCE</scope>
    <source>
        <strain evidence="3">821</strain>
    </source>
</reference>
<dbReference type="AlphaFoldDB" id="A0A9Q5HQD9"/>
<feature type="compositionally biased region" description="Basic and acidic residues" evidence="1">
    <location>
        <begin position="8"/>
        <end position="21"/>
    </location>
</feature>